<name>A0A3A1Y860_9GAMM</name>
<comment type="caution">
    <text evidence="1">The sequence shown here is derived from an EMBL/GenBank/DDBJ whole genome shotgun (WGS) entry which is preliminary data.</text>
</comment>
<keyword evidence="2" id="KW-1185">Reference proteome</keyword>
<reference evidence="1 2" key="1">
    <citation type="submission" date="2017-08" db="EMBL/GenBank/DDBJ databases">
        <title>Reclassification of Bisgaard taxon 37 and 44.</title>
        <authorList>
            <person name="Christensen H."/>
        </authorList>
    </citation>
    <scope>NUCLEOTIDE SEQUENCE [LARGE SCALE GENOMIC DNA]</scope>
    <source>
        <strain evidence="1 2">B96_3</strain>
    </source>
</reference>
<evidence type="ECO:0000313" key="2">
    <source>
        <dbReference type="Proteomes" id="UP000265691"/>
    </source>
</evidence>
<dbReference type="AlphaFoldDB" id="A0A3A1Y860"/>
<sequence>MKSIKTFWIHLRNGYKRIGMADTTNKSLASDETLTKRLTELFYRVVKRDTGVLNVVPEEPDLEKAKRAEELNQRVKDMISSNNPDLIYYQHLRMQNDATLYILITHYEKAFEAYVKNYLIGKSFDELRGGKLNREINFEVFRKIALSFIVINHVLKPIVDSEDLKAKEVFYEQFEEIEPNMLVGREEYLTANGVVRRYNWEEILKNVY</sequence>
<organism evidence="1 2">
    <name type="scientific">Psittacicella hinzii</name>
    <dbReference type="NCBI Taxonomy" id="2028575"/>
    <lineage>
        <taxon>Bacteria</taxon>
        <taxon>Pseudomonadati</taxon>
        <taxon>Pseudomonadota</taxon>
        <taxon>Gammaproteobacteria</taxon>
        <taxon>Pasteurellales</taxon>
        <taxon>Psittacicellaceae</taxon>
        <taxon>Psittacicella</taxon>
    </lineage>
</organism>
<dbReference type="EMBL" id="NRHC01000002">
    <property type="protein sequence ID" value="RIY34483.1"/>
    <property type="molecule type" value="Genomic_DNA"/>
</dbReference>
<protein>
    <submittedName>
        <fullName evidence="1">Uncharacterized protein</fullName>
    </submittedName>
</protein>
<evidence type="ECO:0000313" key="1">
    <source>
        <dbReference type="EMBL" id="RIY34483.1"/>
    </source>
</evidence>
<gene>
    <name evidence="1" type="ORF">CKF54_00365</name>
</gene>
<accession>A0A3A1Y860</accession>
<dbReference type="Proteomes" id="UP000265691">
    <property type="component" value="Unassembled WGS sequence"/>
</dbReference>
<proteinExistence type="predicted"/>